<evidence type="ECO:0000256" key="3">
    <source>
        <dbReference type="SAM" id="Phobius"/>
    </source>
</evidence>
<dbReference type="EMBL" id="VHLG01000004">
    <property type="protein sequence ID" value="TPW31014.1"/>
    <property type="molecule type" value="Genomic_DNA"/>
</dbReference>
<keyword evidence="1" id="KW-0406">Ion transport</keyword>
<comment type="function">
    <text evidence="1">A possible function for this protein is to guide the assembly of the membrane sector of the ATPase enzyme complex.</text>
</comment>
<dbReference type="InterPro" id="IPR032820">
    <property type="entry name" value="ATPase_put"/>
</dbReference>
<keyword evidence="5" id="KW-1185">Reference proteome</keyword>
<dbReference type="RefSeq" id="WP_141148886.1">
    <property type="nucleotide sequence ID" value="NZ_VHLG01000004.1"/>
</dbReference>
<dbReference type="GO" id="GO:1902600">
    <property type="term" value="P:proton transmembrane transport"/>
    <property type="evidence" value="ECO:0007669"/>
    <property type="project" value="UniProtKB-KW"/>
</dbReference>
<evidence type="ECO:0000313" key="4">
    <source>
        <dbReference type="EMBL" id="TPW31014.1"/>
    </source>
</evidence>
<evidence type="ECO:0000256" key="1">
    <source>
        <dbReference type="PIRNR" id="PIRNR032126"/>
    </source>
</evidence>
<gene>
    <name evidence="4" type="ORF">FJU08_10175</name>
</gene>
<proteinExistence type="inferred from homology"/>
<dbReference type="OrthoDB" id="15401at2"/>
<keyword evidence="3" id="KW-1133">Transmembrane helix</keyword>
<feature type="transmembrane region" description="Helical" evidence="3">
    <location>
        <begin position="52"/>
        <end position="70"/>
    </location>
</feature>
<protein>
    <recommendedName>
        <fullName evidence="1">ATP synthase protein I</fullName>
    </recommendedName>
</protein>
<sequence>MPRNEDEESLEKRRFQLEKQVEALRKQRGNGDEPEAPAKVSDRKQMSQGLKLSSEFISAVFVGFMIGYLLDRFAGTGPWGMVIFILLGFVAGVLNVLRAIGVVRQPEDRLDGDDK</sequence>
<dbReference type="GO" id="GO:0045259">
    <property type="term" value="C:proton-transporting ATP synthase complex"/>
    <property type="evidence" value="ECO:0007669"/>
    <property type="project" value="UniProtKB-UniRule"/>
</dbReference>
<comment type="similarity">
    <text evidence="1">Belongs to the bacterial AtpI family.</text>
</comment>
<name>A0A506UDJ0_9HYPH</name>
<feature type="region of interest" description="Disordered" evidence="2">
    <location>
        <begin position="23"/>
        <end position="45"/>
    </location>
</feature>
<keyword evidence="1" id="KW-0813">Transport</keyword>
<organism evidence="4 5">
    <name type="scientific">Martelella alba</name>
    <dbReference type="NCBI Taxonomy" id="2590451"/>
    <lineage>
        <taxon>Bacteria</taxon>
        <taxon>Pseudomonadati</taxon>
        <taxon>Pseudomonadota</taxon>
        <taxon>Alphaproteobacteria</taxon>
        <taxon>Hyphomicrobiales</taxon>
        <taxon>Aurantimonadaceae</taxon>
        <taxon>Martelella</taxon>
    </lineage>
</organism>
<reference evidence="4 5" key="1">
    <citation type="submission" date="2019-06" db="EMBL/GenBank/DDBJ databases">
        <authorList>
            <person name="Li M."/>
        </authorList>
    </citation>
    <scope>NUCLEOTIDE SEQUENCE [LARGE SCALE GENOMIC DNA]</scope>
    <source>
        <strain evidence="4 5">BGMRC2036</strain>
    </source>
</reference>
<evidence type="ECO:0000256" key="2">
    <source>
        <dbReference type="SAM" id="MobiDB-lite"/>
    </source>
</evidence>
<dbReference type="AlphaFoldDB" id="A0A506UDJ0"/>
<dbReference type="InterPro" id="IPR016989">
    <property type="entry name" value="Atp1_alphaprobac"/>
</dbReference>
<keyword evidence="1" id="KW-0375">Hydrogen ion transport</keyword>
<comment type="caution">
    <text evidence="4">The sequence shown here is derived from an EMBL/GenBank/DDBJ whole genome shotgun (WGS) entry which is preliminary data.</text>
</comment>
<keyword evidence="1 3" id="KW-0472">Membrane</keyword>
<accession>A0A506UDJ0</accession>
<dbReference type="PIRSF" id="PIRSF032126">
    <property type="entry name" value="F0F1_ATP_synthase_subunit_I"/>
    <property type="match status" value="1"/>
</dbReference>
<dbReference type="Proteomes" id="UP000318801">
    <property type="component" value="Unassembled WGS sequence"/>
</dbReference>
<evidence type="ECO:0000313" key="5">
    <source>
        <dbReference type="Proteomes" id="UP000318801"/>
    </source>
</evidence>
<feature type="transmembrane region" description="Helical" evidence="3">
    <location>
        <begin position="76"/>
        <end position="97"/>
    </location>
</feature>
<dbReference type="Pfam" id="PF09527">
    <property type="entry name" value="ATPase_gene1"/>
    <property type="match status" value="1"/>
</dbReference>
<keyword evidence="3" id="KW-0812">Transmembrane</keyword>